<feature type="domain" description="DUF6824" evidence="1">
    <location>
        <begin position="342"/>
        <end position="424"/>
    </location>
</feature>
<dbReference type="Proteomes" id="UP000693970">
    <property type="component" value="Unassembled WGS sequence"/>
</dbReference>
<protein>
    <recommendedName>
        <fullName evidence="1">DUF6824 domain-containing protein</fullName>
    </recommendedName>
</protein>
<evidence type="ECO:0000313" key="2">
    <source>
        <dbReference type="EMBL" id="KAG7352807.1"/>
    </source>
</evidence>
<evidence type="ECO:0000259" key="1">
    <source>
        <dbReference type="Pfam" id="PF20710"/>
    </source>
</evidence>
<reference evidence="2" key="2">
    <citation type="submission" date="2021-04" db="EMBL/GenBank/DDBJ databases">
        <authorList>
            <person name="Podell S."/>
        </authorList>
    </citation>
    <scope>NUCLEOTIDE SEQUENCE</scope>
    <source>
        <strain evidence="2">Hildebrandi</strain>
    </source>
</reference>
<keyword evidence="3" id="KW-1185">Reference proteome</keyword>
<dbReference type="EMBL" id="JAGRRH010000017">
    <property type="protein sequence ID" value="KAG7352807.1"/>
    <property type="molecule type" value="Genomic_DNA"/>
</dbReference>
<sequence>MTSKISLNFSPWGKPQATMESLVAQSYNEIPYEERNELLNELHGVADEFVETPQLIEERLRELENELKMITDKPEYEMAYSTSPDFVNSTSFRMMFLRSELFDVKRSAKRMVFHFRDKLAIFGRDLLAREILLSDLSQVEVEFFKQGRQQPLLQRDRGGRLLLFVVRQLEQEKMPMSSRLRIAWYYLMCCLDGDELTQKRGMVLIWWFFSKDTLTYTYSVTAKLVSLYRSLPLRLAGTHICSNDSRLRPFLNFGAQLLEHRLRLRLRFHFGTPQEIIYALMTFGVPRDILPIGEDGTTSSSLFHIWLKMRAEREKTIKENYDRNRLAATSEVRGVIVPGHFDVLLGRGKAIESSPGNNHLRFLISNHYEKYDEAARGEKNVICLWILGMIQKKGGKFMTKSGSDGWVEVPEAKAIDKISHDFRNYRVRGVGTLSSSNERQGTATKRSMDWN</sequence>
<comment type="caution">
    <text evidence="2">The sequence shown here is derived from an EMBL/GenBank/DDBJ whole genome shotgun (WGS) entry which is preliminary data.</text>
</comment>
<dbReference type="InterPro" id="IPR049227">
    <property type="entry name" value="DUF6824"/>
</dbReference>
<dbReference type="AlphaFoldDB" id="A0A9K3L030"/>
<accession>A0A9K3L030</accession>
<reference evidence="2" key="1">
    <citation type="journal article" date="2021" name="Sci. Rep.">
        <title>Diploid genomic architecture of Nitzschia inconspicua, an elite biomass production diatom.</title>
        <authorList>
            <person name="Oliver A."/>
            <person name="Podell S."/>
            <person name="Pinowska A."/>
            <person name="Traller J.C."/>
            <person name="Smith S.R."/>
            <person name="McClure R."/>
            <person name="Beliaev A."/>
            <person name="Bohutskyi P."/>
            <person name="Hill E.A."/>
            <person name="Rabines A."/>
            <person name="Zheng H."/>
            <person name="Allen L.Z."/>
            <person name="Kuo A."/>
            <person name="Grigoriev I.V."/>
            <person name="Allen A.E."/>
            <person name="Hazlebeck D."/>
            <person name="Allen E.E."/>
        </authorList>
    </citation>
    <scope>NUCLEOTIDE SEQUENCE</scope>
    <source>
        <strain evidence="2">Hildebrandi</strain>
    </source>
</reference>
<proteinExistence type="predicted"/>
<organism evidence="2 3">
    <name type="scientific">Nitzschia inconspicua</name>
    <dbReference type="NCBI Taxonomy" id="303405"/>
    <lineage>
        <taxon>Eukaryota</taxon>
        <taxon>Sar</taxon>
        <taxon>Stramenopiles</taxon>
        <taxon>Ochrophyta</taxon>
        <taxon>Bacillariophyta</taxon>
        <taxon>Bacillariophyceae</taxon>
        <taxon>Bacillariophycidae</taxon>
        <taxon>Bacillariales</taxon>
        <taxon>Bacillariaceae</taxon>
        <taxon>Nitzschia</taxon>
    </lineage>
</organism>
<name>A0A9K3L030_9STRA</name>
<gene>
    <name evidence="2" type="ORF">IV203_008855</name>
</gene>
<dbReference type="Pfam" id="PF20710">
    <property type="entry name" value="DUF6824"/>
    <property type="match status" value="1"/>
</dbReference>
<evidence type="ECO:0000313" key="3">
    <source>
        <dbReference type="Proteomes" id="UP000693970"/>
    </source>
</evidence>